<dbReference type="PROSITE" id="PS00356">
    <property type="entry name" value="HTH_LACI_1"/>
    <property type="match status" value="1"/>
</dbReference>
<dbReference type="RefSeq" id="WP_285232237.1">
    <property type="nucleotide sequence ID" value="NZ_CP116346.1"/>
</dbReference>
<name>A0AA95NCH5_9BURK</name>
<dbReference type="SUPFAM" id="SSF47413">
    <property type="entry name" value="lambda repressor-like DNA-binding domains"/>
    <property type="match status" value="1"/>
</dbReference>
<dbReference type="CDD" id="cd01575">
    <property type="entry name" value="PBP1_GntR"/>
    <property type="match status" value="1"/>
</dbReference>
<dbReference type="CDD" id="cd01392">
    <property type="entry name" value="HTH_LacI"/>
    <property type="match status" value="1"/>
</dbReference>
<dbReference type="PANTHER" id="PTHR30146:SF2">
    <property type="entry name" value="HTH-TYPE TRANSCRIPTIONAL REGULATOR GNTR"/>
    <property type="match status" value="1"/>
</dbReference>
<keyword evidence="3" id="KW-0804">Transcription</keyword>
<organism evidence="5 6">
    <name type="scientific">Paucibacter sediminis</name>
    <dbReference type="NCBI Taxonomy" id="3019553"/>
    <lineage>
        <taxon>Bacteria</taxon>
        <taxon>Pseudomonadati</taxon>
        <taxon>Pseudomonadota</taxon>
        <taxon>Betaproteobacteria</taxon>
        <taxon>Burkholderiales</taxon>
        <taxon>Sphaerotilaceae</taxon>
        <taxon>Roseateles</taxon>
    </lineage>
</organism>
<dbReference type="GO" id="GO:0000976">
    <property type="term" value="F:transcription cis-regulatory region binding"/>
    <property type="evidence" value="ECO:0007669"/>
    <property type="project" value="TreeGrafter"/>
</dbReference>
<feature type="domain" description="HTH lacI-type" evidence="4">
    <location>
        <begin position="16"/>
        <end position="70"/>
    </location>
</feature>
<protein>
    <submittedName>
        <fullName evidence="5">LacI family DNA-binding transcriptional regulator</fullName>
    </submittedName>
</protein>
<evidence type="ECO:0000256" key="3">
    <source>
        <dbReference type="ARBA" id="ARBA00023163"/>
    </source>
</evidence>
<evidence type="ECO:0000313" key="6">
    <source>
        <dbReference type="Proteomes" id="UP001177769"/>
    </source>
</evidence>
<sequence length="343" mass="36874">MSAPTAPKRRRATGRTTLAEVAQAAGVSPITVSRALRGERAVASELVTRVREAAERLGYVPDPAARALASSRSTQVAVLIPLLSNALFVDLLDAAQRSLLEAGYQSLIGVTHYRPDEEEALLRAYLMHRPAGLIVTGFDRTEAARRLIADSGVPCVHVMETHAEPGVYSVGFSQSDAGRAMTQCLLAHGRQRIAFVAAQLDPRTLQRASGYRQAMQLAGRHEPKRELLSPRPSSMALGAELFEQLMREQPDTDAIFFCNDDLAQGALLAALRLGIAVPARVAVAGFNDLTGSDQMLPALSTVRTPRAAIGREAARMLLGLIRGEQPAAPSLDLGYELVLRQSL</sequence>
<evidence type="ECO:0000256" key="1">
    <source>
        <dbReference type="ARBA" id="ARBA00023015"/>
    </source>
</evidence>
<dbReference type="SMART" id="SM00354">
    <property type="entry name" value="HTH_LACI"/>
    <property type="match status" value="1"/>
</dbReference>
<proteinExistence type="predicted"/>
<dbReference type="InterPro" id="IPR028082">
    <property type="entry name" value="Peripla_BP_I"/>
</dbReference>
<keyword evidence="1" id="KW-0805">Transcription regulation</keyword>
<gene>
    <name evidence="5" type="ORF">PFX98_19990</name>
</gene>
<dbReference type="GO" id="GO:0003700">
    <property type="term" value="F:DNA-binding transcription factor activity"/>
    <property type="evidence" value="ECO:0007669"/>
    <property type="project" value="TreeGrafter"/>
</dbReference>
<dbReference type="PANTHER" id="PTHR30146">
    <property type="entry name" value="LACI-RELATED TRANSCRIPTIONAL REPRESSOR"/>
    <property type="match status" value="1"/>
</dbReference>
<evidence type="ECO:0000259" key="4">
    <source>
        <dbReference type="PROSITE" id="PS50932"/>
    </source>
</evidence>
<dbReference type="Gene3D" id="1.10.260.40">
    <property type="entry name" value="lambda repressor-like DNA-binding domains"/>
    <property type="match status" value="1"/>
</dbReference>
<evidence type="ECO:0000313" key="5">
    <source>
        <dbReference type="EMBL" id="WIT11158.1"/>
    </source>
</evidence>
<dbReference type="Gene3D" id="3.40.50.2300">
    <property type="match status" value="2"/>
</dbReference>
<dbReference type="InterPro" id="IPR010982">
    <property type="entry name" value="Lambda_DNA-bd_dom_sf"/>
</dbReference>
<dbReference type="AlphaFoldDB" id="A0AA95NCH5"/>
<dbReference type="PROSITE" id="PS50932">
    <property type="entry name" value="HTH_LACI_2"/>
    <property type="match status" value="1"/>
</dbReference>
<dbReference type="InterPro" id="IPR000843">
    <property type="entry name" value="HTH_LacI"/>
</dbReference>
<dbReference type="SUPFAM" id="SSF53822">
    <property type="entry name" value="Periplasmic binding protein-like I"/>
    <property type="match status" value="1"/>
</dbReference>
<keyword evidence="2 5" id="KW-0238">DNA-binding</keyword>
<dbReference type="Pfam" id="PF13377">
    <property type="entry name" value="Peripla_BP_3"/>
    <property type="match status" value="1"/>
</dbReference>
<keyword evidence="6" id="KW-1185">Reference proteome</keyword>
<dbReference type="KEGG" id="pais:PFX98_19990"/>
<dbReference type="EMBL" id="CP116346">
    <property type="protein sequence ID" value="WIT11158.1"/>
    <property type="molecule type" value="Genomic_DNA"/>
</dbReference>
<reference evidence="5" key="1">
    <citation type="submission" date="2023-01" db="EMBL/GenBank/DDBJ databases">
        <title>Whole genome sequence of Paucibacter sp. S2-9 isolated from pond sediment.</title>
        <authorList>
            <person name="Jung J.Y."/>
        </authorList>
    </citation>
    <scope>NUCLEOTIDE SEQUENCE</scope>
    <source>
        <strain evidence="5">S2-9</strain>
    </source>
</reference>
<dbReference type="InterPro" id="IPR046335">
    <property type="entry name" value="LacI/GalR-like_sensor"/>
</dbReference>
<dbReference type="Pfam" id="PF00356">
    <property type="entry name" value="LacI"/>
    <property type="match status" value="1"/>
</dbReference>
<dbReference type="Proteomes" id="UP001177769">
    <property type="component" value="Chromosome"/>
</dbReference>
<evidence type="ECO:0000256" key="2">
    <source>
        <dbReference type="ARBA" id="ARBA00023125"/>
    </source>
</evidence>
<accession>A0AA95NCH5</accession>